<feature type="domain" description="TonB-dependent receptor plug" evidence="15">
    <location>
        <begin position="44"/>
        <end position="153"/>
    </location>
</feature>
<feature type="domain" description="TonB-dependent receptor-like beta-barrel" evidence="14">
    <location>
        <begin position="242"/>
        <end position="691"/>
    </location>
</feature>
<dbReference type="Pfam" id="PF07715">
    <property type="entry name" value="Plug"/>
    <property type="match status" value="1"/>
</dbReference>
<evidence type="ECO:0000259" key="14">
    <source>
        <dbReference type="Pfam" id="PF00593"/>
    </source>
</evidence>
<evidence type="ECO:0000256" key="2">
    <source>
        <dbReference type="ARBA" id="ARBA00022448"/>
    </source>
</evidence>
<dbReference type="InterPro" id="IPR000531">
    <property type="entry name" value="Beta-barrel_TonB"/>
</dbReference>
<proteinExistence type="inferred from homology"/>
<dbReference type="InterPro" id="IPR039426">
    <property type="entry name" value="TonB-dep_rcpt-like"/>
</dbReference>
<evidence type="ECO:0000256" key="10">
    <source>
        <dbReference type="ARBA" id="ARBA00023237"/>
    </source>
</evidence>
<dbReference type="Gene3D" id="2.40.170.20">
    <property type="entry name" value="TonB-dependent receptor, beta-barrel domain"/>
    <property type="match status" value="1"/>
</dbReference>
<name>A0ABY9EE53_9GAMM</name>
<evidence type="ECO:0000256" key="13">
    <source>
        <dbReference type="SAM" id="SignalP"/>
    </source>
</evidence>
<dbReference type="PANTHER" id="PTHR32552:SF81">
    <property type="entry name" value="TONB-DEPENDENT OUTER MEMBRANE RECEPTOR"/>
    <property type="match status" value="1"/>
</dbReference>
<organism evidence="16 17">
    <name type="scientific">Microbulbifer spongiae</name>
    <dbReference type="NCBI Taxonomy" id="2944933"/>
    <lineage>
        <taxon>Bacteria</taxon>
        <taxon>Pseudomonadati</taxon>
        <taxon>Pseudomonadota</taxon>
        <taxon>Gammaproteobacteria</taxon>
        <taxon>Cellvibrionales</taxon>
        <taxon>Microbulbiferaceae</taxon>
        <taxon>Microbulbifer</taxon>
    </lineage>
</organism>
<accession>A0ABY9EE53</accession>
<evidence type="ECO:0000256" key="11">
    <source>
        <dbReference type="PROSITE-ProRule" id="PRU01360"/>
    </source>
</evidence>
<evidence type="ECO:0000256" key="3">
    <source>
        <dbReference type="ARBA" id="ARBA00022452"/>
    </source>
</evidence>
<keyword evidence="16" id="KW-0675">Receptor</keyword>
<keyword evidence="4" id="KW-0410">Iron transport</keyword>
<dbReference type="EMBL" id="CP098023">
    <property type="protein sequence ID" value="WKD49026.1"/>
    <property type="molecule type" value="Genomic_DNA"/>
</dbReference>
<keyword evidence="2 11" id="KW-0813">Transport</keyword>
<gene>
    <name evidence="16" type="ORF">M8T91_14145</name>
</gene>
<keyword evidence="9 11" id="KW-0472">Membrane</keyword>
<evidence type="ECO:0000256" key="7">
    <source>
        <dbReference type="ARBA" id="ARBA00023065"/>
    </source>
</evidence>
<dbReference type="Pfam" id="PF00593">
    <property type="entry name" value="TonB_dep_Rec_b-barrel"/>
    <property type="match status" value="1"/>
</dbReference>
<dbReference type="RefSeq" id="WP_301414812.1">
    <property type="nucleotide sequence ID" value="NZ_CP098023.1"/>
</dbReference>
<dbReference type="InterPro" id="IPR036942">
    <property type="entry name" value="Beta-barrel_TonB_sf"/>
</dbReference>
<evidence type="ECO:0000256" key="1">
    <source>
        <dbReference type="ARBA" id="ARBA00004571"/>
    </source>
</evidence>
<comment type="subcellular location">
    <subcellularLocation>
        <location evidence="1 11">Cell outer membrane</location>
        <topology evidence="1 11">Multi-pass membrane protein</topology>
    </subcellularLocation>
</comment>
<evidence type="ECO:0000259" key="15">
    <source>
        <dbReference type="Pfam" id="PF07715"/>
    </source>
</evidence>
<sequence>MPSQIIRRLLSSVVLAIIALSAAAQENLILEEVVVTAQKRKQSVQEVPIAISTFDKTAIQHRRISNITDISLSAPNVEIVDSPANTTAATIAIRGASQISPAITWENSVGIYLDGVFMGKNLGAVFDIVELERVEVLRGPQGTLYGKNTVGGAVNLITRKPGDEFSGSLIAELGSAGYWSGRATINTPDWKGLKSSLTLFKAERDGFSGNRPDEFDNPLAAPPSSHEFQNLDEQAARLALQWDTSENLGVSYTFDYSDQDNKPRFGQLTQISSNSYLYSGIQEPYLTRDDERADKGSNDWAIEEASESTGHALDIQWQGDNTTLRSITAYRELDWNDTIDIDGTAIDIFHSSRYVNYDAFSQELQLSGNLDQLDYVVGAYYFEEDADVLNPITFFGAFGNPTSHNRYGLDTNSVALYGQLDWRPAIYDDRLTVTAGLRWTEEKKDQYIIHPSIFTAQASDTFDNTSPSIALNWSFTDDINVYLRHAKGWKSGGFNGEAALPAEFYQGYKDEQVTSYETGLKSMLLNGRLRLNGAVFYNEFDNFQLSVFEGEFAASVIFNVPKYETKGVEIEAIALVNEGLQLTASYGYLNAQYKKFPNNFTYFNKEDAGTPYSPKNSLTLGMDWRIDQKTFGLWDLHIEYSYRDDYVPFIDPDQNAASAINDRTLLNARLAFDEIKLGNSGTLLIALWGQNLTDEDYRINTIPFGGVDQRIDPNSGSGVGWTTSYFGDPRTYGIETRYSF</sequence>
<reference evidence="16 17" key="1">
    <citation type="submission" date="2022-05" db="EMBL/GenBank/DDBJ databases">
        <title>Microbulbifer sp. nov., isolated from sponge.</title>
        <authorList>
            <person name="Gao L."/>
        </authorList>
    </citation>
    <scope>NUCLEOTIDE SEQUENCE [LARGE SCALE GENOMIC DNA]</scope>
    <source>
        <strain evidence="16 17">MI-G</strain>
    </source>
</reference>
<keyword evidence="6" id="KW-0408">Iron</keyword>
<dbReference type="SUPFAM" id="SSF56935">
    <property type="entry name" value="Porins"/>
    <property type="match status" value="1"/>
</dbReference>
<evidence type="ECO:0000313" key="17">
    <source>
        <dbReference type="Proteomes" id="UP001321520"/>
    </source>
</evidence>
<keyword evidence="8 12" id="KW-0798">TonB box</keyword>
<dbReference type="PROSITE" id="PS52016">
    <property type="entry name" value="TONB_DEPENDENT_REC_3"/>
    <property type="match status" value="1"/>
</dbReference>
<keyword evidence="10 11" id="KW-0998">Cell outer membrane</keyword>
<protein>
    <submittedName>
        <fullName evidence="16">TonB-dependent receptor</fullName>
    </submittedName>
</protein>
<keyword evidence="5 11" id="KW-0812">Transmembrane</keyword>
<comment type="similarity">
    <text evidence="11 12">Belongs to the TonB-dependent receptor family.</text>
</comment>
<evidence type="ECO:0000256" key="5">
    <source>
        <dbReference type="ARBA" id="ARBA00022692"/>
    </source>
</evidence>
<keyword evidence="7" id="KW-0406">Ion transport</keyword>
<dbReference type="InterPro" id="IPR012910">
    <property type="entry name" value="Plug_dom"/>
</dbReference>
<evidence type="ECO:0000256" key="4">
    <source>
        <dbReference type="ARBA" id="ARBA00022496"/>
    </source>
</evidence>
<evidence type="ECO:0000256" key="6">
    <source>
        <dbReference type="ARBA" id="ARBA00023004"/>
    </source>
</evidence>
<keyword evidence="13" id="KW-0732">Signal</keyword>
<evidence type="ECO:0000256" key="12">
    <source>
        <dbReference type="RuleBase" id="RU003357"/>
    </source>
</evidence>
<feature type="signal peptide" evidence="13">
    <location>
        <begin position="1"/>
        <end position="24"/>
    </location>
</feature>
<keyword evidence="17" id="KW-1185">Reference proteome</keyword>
<dbReference type="Proteomes" id="UP001321520">
    <property type="component" value="Chromosome"/>
</dbReference>
<evidence type="ECO:0000256" key="9">
    <source>
        <dbReference type="ARBA" id="ARBA00023136"/>
    </source>
</evidence>
<evidence type="ECO:0000256" key="8">
    <source>
        <dbReference type="ARBA" id="ARBA00023077"/>
    </source>
</evidence>
<dbReference type="PANTHER" id="PTHR32552">
    <property type="entry name" value="FERRICHROME IRON RECEPTOR-RELATED"/>
    <property type="match status" value="1"/>
</dbReference>
<keyword evidence="3 11" id="KW-1134">Transmembrane beta strand</keyword>
<feature type="chain" id="PRO_5045269243" evidence="13">
    <location>
        <begin position="25"/>
        <end position="740"/>
    </location>
</feature>
<evidence type="ECO:0000313" key="16">
    <source>
        <dbReference type="EMBL" id="WKD49026.1"/>
    </source>
</evidence>